<keyword evidence="5 6" id="KW-0472">Membrane</keyword>
<name>A0A2V3ZTA9_9BACT</name>
<dbReference type="PANTHER" id="PTHR33545">
    <property type="entry name" value="UPF0750 MEMBRANE PROTEIN YITT-RELATED"/>
    <property type="match status" value="1"/>
</dbReference>
<evidence type="ECO:0000313" key="9">
    <source>
        <dbReference type="Proteomes" id="UP000248079"/>
    </source>
</evidence>
<dbReference type="Proteomes" id="UP000248079">
    <property type="component" value="Unassembled WGS sequence"/>
</dbReference>
<evidence type="ECO:0000256" key="3">
    <source>
        <dbReference type="ARBA" id="ARBA00022692"/>
    </source>
</evidence>
<evidence type="ECO:0000313" key="8">
    <source>
        <dbReference type="EMBL" id="PXX96927.1"/>
    </source>
</evidence>
<dbReference type="Gene3D" id="3.30.70.120">
    <property type="match status" value="1"/>
</dbReference>
<dbReference type="Pfam" id="PF02588">
    <property type="entry name" value="YitT_membrane"/>
    <property type="match status" value="1"/>
</dbReference>
<evidence type="ECO:0000256" key="6">
    <source>
        <dbReference type="SAM" id="Phobius"/>
    </source>
</evidence>
<gene>
    <name evidence="8" type="ORF">DF185_20015</name>
</gene>
<dbReference type="GO" id="GO:0005886">
    <property type="term" value="C:plasma membrane"/>
    <property type="evidence" value="ECO:0007669"/>
    <property type="project" value="UniProtKB-SubCell"/>
</dbReference>
<evidence type="ECO:0000256" key="2">
    <source>
        <dbReference type="ARBA" id="ARBA00022475"/>
    </source>
</evidence>
<sequence length="288" mass="31320">MTTQKISLSENIRSYFIITIGLLIGSLAWTGFIIPSGIVGSGVSGIATMIYFVTGIKVGYSVFLINTVFLLISLRVLGFSFGIKTLYGITVISFFLWLFQSIITEPLVSDRFMCSIIGGIMAGAGAGMILSRGGSTGGTDILAMMINKYKNYSPGQLLLTIDVIIISSSYFLENSIEQVVYGFVTMGVSAYCVDMIIEGSKQSVQIIIFTQKPELIRNEVIHNLDQGLTVINATGGYSNEDVKILMLLAKKRDSQTILKMIKHIDPDAFISMGSVMGVYGQGFDKIKS</sequence>
<feature type="transmembrane region" description="Helical" evidence="6">
    <location>
        <begin position="12"/>
        <end position="34"/>
    </location>
</feature>
<feature type="transmembrane region" description="Helical" evidence="6">
    <location>
        <begin position="109"/>
        <end position="131"/>
    </location>
</feature>
<proteinExistence type="predicted"/>
<feature type="transmembrane region" description="Helical" evidence="6">
    <location>
        <begin position="46"/>
        <end position="74"/>
    </location>
</feature>
<evidence type="ECO:0000256" key="5">
    <source>
        <dbReference type="ARBA" id="ARBA00023136"/>
    </source>
</evidence>
<dbReference type="PANTHER" id="PTHR33545:SF5">
    <property type="entry name" value="UPF0750 MEMBRANE PROTEIN YITT"/>
    <property type="match status" value="1"/>
</dbReference>
<feature type="transmembrane region" description="Helical" evidence="6">
    <location>
        <begin position="86"/>
        <end position="103"/>
    </location>
</feature>
<comment type="caution">
    <text evidence="8">The sequence shown here is derived from an EMBL/GenBank/DDBJ whole genome shotgun (WGS) entry which is preliminary data.</text>
</comment>
<dbReference type="PIRSF" id="PIRSF006483">
    <property type="entry name" value="Membrane_protein_YitT"/>
    <property type="match status" value="1"/>
</dbReference>
<evidence type="ECO:0000256" key="4">
    <source>
        <dbReference type="ARBA" id="ARBA00022989"/>
    </source>
</evidence>
<evidence type="ECO:0000259" key="7">
    <source>
        <dbReference type="Pfam" id="PF10035"/>
    </source>
</evidence>
<dbReference type="InterPro" id="IPR051461">
    <property type="entry name" value="UPF0750_membrane"/>
</dbReference>
<accession>A0A2V3ZTA9</accession>
<dbReference type="InterPro" id="IPR003740">
    <property type="entry name" value="YitT"/>
</dbReference>
<dbReference type="InterPro" id="IPR015867">
    <property type="entry name" value="N-reg_PII/ATP_PRibTrfase_C"/>
</dbReference>
<keyword evidence="9" id="KW-1185">Reference proteome</keyword>
<keyword evidence="2" id="KW-1003">Cell membrane</keyword>
<dbReference type="InterPro" id="IPR019264">
    <property type="entry name" value="DUF2179"/>
</dbReference>
<protein>
    <submittedName>
        <fullName evidence="8">YitT family protein</fullName>
    </submittedName>
</protein>
<dbReference type="CDD" id="cd16380">
    <property type="entry name" value="YitT_C"/>
    <property type="match status" value="1"/>
</dbReference>
<dbReference type="EMBL" id="QFLI01000011">
    <property type="protein sequence ID" value="PXX96927.1"/>
    <property type="molecule type" value="Genomic_DNA"/>
</dbReference>
<dbReference type="RefSeq" id="WP_110362989.1">
    <property type="nucleotide sequence ID" value="NZ_QFLI01000011.1"/>
</dbReference>
<dbReference type="OrthoDB" id="1114876at2"/>
<dbReference type="AlphaFoldDB" id="A0A2V3ZTA9"/>
<keyword evidence="4 6" id="KW-1133">Transmembrane helix</keyword>
<dbReference type="Pfam" id="PF10035">
    <property type="entry name" value="DUF2179"/>
    <property type="match status" value="1"/>
</dbReference>
<reference evidence="8 9" key="1">
    <citation type="submission" date="2018-05" db="EMBL/GenBank/DDBJ databases">
        <title>Marinifilum breve JC075T sp. nov., a marine bacterium isolated from Yongle Blue Hole in the South China Sea.</title>
        <authorList>
            <person name="Fu T."/>
        </authorList>
    </citation>
    <scope>NUCLEOTIDE SEQUENCE [LARGE SCALE GENOMIC DNA]</scope>
    <source>
        <strain evidence="8 9">JC075</strain>
    </source>
</reference>
<comment type="subcellular location">
    <subcellularLocation>
        <location evidence="1">Cell membrane</location>
        <topology evidence="1">Multi-pass membrane protein</topology>
    </subcellularLocation>
</comment>
<feature type="domain" description="DUF2179" evidence="7">
    <location>
        <begin position="227"/>
        <end position="280"/>
    </location>
</feature>
<keyword evidence="3 6" id="KW-0812">Transmembrane</keyword>
<evidence type="ECO:0000256" key="1">
    <source>
        <dbReference type="ARBA" id="ARBA00004651"/>
    </source>
</evidence>
<organism evidence="8 9">
    <name type="scientific">Marinifilum breve</name>
    <dbReference type="NCBI Taxonomy" id="2184082"/>
    <lineage>
        <taxon>Bacteria</taxon>
        <taxon>Pseudomonadati</taxon>
        <taxon>Bacteroidota</taxon>
        <taxon>Bacteroidia</taxon>
        <taxon>Marinilabiliales</taxon>
        <taxon>Marinifilaceae</taxon>
    </lineage>
</organism>